<keyword evidence="1" id="KW-1133">Transmembrane helix</keyword>
<reference evidence="3" key="1">
    <citation type="journal article" date="2019" name="Int. J. Syst. Evol. Microbiol.">
        <title>The Global Catalogue of Microorganisms (GCM) 10K type strain sequencing project: providing services to taxonomists for standard genome sequencing and annotation.</title>
        <authorList>
            <consortium name="The Broad Institute Genomics Platform"/>
            <consortium name="The Broad Institute Genome Sequencing Center for Infectious Disease"/>
            <person name="Wu L."/>
            <person name="Ma J."/>
        </authorList>
    </citation>
    <scope>NUCLEOTIDE SEQUENCE [LARGE SCALE GENOMIC DNA]</scope>
    <source>
        <strain evidence="3">CCUG 43304</strain>
    </source>
</reference>
<evidence type="ECO:0000313" key="3">
    <source>
        <dbReference type="Proteomes" id="UP001596306"/>
    </source>
</evidence>
<keyword evidence="1" id="KW-0812">Transmembrane</keyword>
<sequence length="57" mass="6229">MNPLLQLFGVLILSVPTVLSVVVLVVLVRGMRGLQNELGALRTEISRDRGENNNQVS</sequence>
<comment type="caution">
    <text evidence="2">The sequence shown here is derived from an EMBL/GenBank/DDBJ whole genome shotgun (WGS) entry which is preliminary data.</text>
</comment>
<dbReference type="EMBL" id="JBHSTP010000002">
    <property type="protein sequence ID" value="MFC6355997.1"/>
    <property type="molecule type" value="Genomic_DNA"/>
</dbReference>
<accession>A0ABW1VFF0</accession>
<evidence type="ECO:0000313" key="2">
    <source>
        <dbReference type="EMBL" id="MFC6355997.1"/>
    </source>
</evidence>
<evidence type="ECO:0000256" key="1">
    <source>
        <dbReference type="SAM" id="Phobius"/>
    </source>
</evidence>
<proteinExistence type="predicted"/>
<feature type="transmembrane region" description="Helical" evidence="1">
    <location>
        <begin position="6"/>
        <end position="28"/>
    </location>
</feature>
<keyword evidence="1" id="KW-0472">Membrane</keyword>
<keyword evidence="3" id="KW-1185">Reference proteome</keyword>
<name>A0ABW1VFF0_9MICO</name>
<organism evidence="2 3">
    <name type="scientific">Luethyella okanaganae</name>
    <dbReference type="NCBI Taxonomy" id="69372"/>
    <lineage>
        <taxon>Bacteria</taxon>
        <taxon>Bacillati</taxon>
        <taxon>Actinomycetota</taxon>
        <taxon>Actinomycetes</taxon>
        <taxon>Micrococcales</taxon>
        <taxon>Microbacteriaceae</taxon>
        <taxon>Luethyella</taxon>
    </lineage>
</organism>
<protein>
    <submittedName>
        <fullName evidence="2">Uncharacterized protein</fullName>
    </submittedName>
</protein>
<dbReference type="RefSeq" id="WP_386729805.1">
    <property type="nucleotide sequence ID" value="NZ_JBHSTP010000002.1"/>
</dbReference>
<dbReference type="Proteomes" id="UP001596306">
    <property type="component" value="Unassembled WGS sequence"/>
</dbReference>
<gene>
    <name evidence="2" type="ORF">ACFQB0_07750</name>
</gene>